<sequence>MQFEERPFQTQFSVSANKLYEWNIDGLSEQEIINKMTQMSMVGTAYLNNHSYNHSEIVELLVTGFSGALRGWWDSYLTEESKDSIKHAVKKNDEGFPIFDENQICGIPDGVNTLIYTILKHFVGTPSNVSSRISDYLNNFRCLTMSDYRWYEGVFLSRVMLRKDCHKPYWKENFIDGLPPIFAHKVKQELIGKNDSIDYDSLTYGDTLSTIKRLGINMCNDEKLLKYQLKNKRKAKYEMGNFCEQYGLPPTAPSRQKGKKHDKGHKNYNHKKYKRYRTNFVKPNDFYAKRKNVSKKYDKQKSGKDDFSSSSDSCYQSDDDSSGSPTVKLGCRHSCCNVIKTVNVLTKSEENESLLIKLISQIKNPELQKEYLDKFKKNLKKDENDKKIETNNKF</sequence>
<feature type="region of interest" description="Disordered" evidence="1">
    <location>
        <begin position="248"/>
        <end position="274"/>
    </location>
</feature>
<dbReference type="Proteomes" id="UP001459277">
    <property type="component" value="Unassembled WGS sequence"/>
</dbReference>
<feature type="region of interest" description="Disordered" evidence="1">
    <location>
        <begin position="291"/>
        <end position="326"/>
    </location>
</feature>
<keyword evidence="4" id="KW-1185">Reference proteome</keyword>
<dbReference type="PANTHER" id="PTHR33054">
    <property type="entry name" value="CCHC-TYPE DOMAIN-CONTAINING PROTEIN"/>
    <property type="match status" value="1"/>
</dbReference>
<gene>
    <name evidence="3" type="ORF">SO802_017558</name>
</gene>
<protein>
    <recommendedName>
        <fullName evidence="2">DUF7746 domain-containing protein</fullName>
    </recommendedName>
</protein>
<proteinExistence type="predicted"/>
<dbReference type="EMBL" id="JAZDWU010000006">
    <property type="protein sequence ID" value="KAK9997955.1"/>
    <property type="molecule type" value="Genomic_DNA"/>
</dbReference>
<evidence type="ECO:0000313" key="4">
    <source>
        <dbReference type="Proteomes" id="UP001459277"/>
    </source>
</evidence>
<evidence type="ECO:0000256" key="1">
    <source>
        <dbReference type="SAM" id="MobiDB-lite"/>
    </source>
</evidence>
<accession>A0AAW2CIB7</accession>
<dbReference type="Pfam" id="PF24925">
    <property type="entry name" value="DUF7746"/>
    <property type="match status" value="1"/>
</dbReference>
<dbReference type="AlphaFoldDB" id="A0AAW2CIB7"/>
<feature type="domain" description="DUF7746" evidence="2">
    <location>
        <begin position="15"/>
        <end position="91"/>
    </location>
</feature>
<dbReference type="Pfam" id="PF22909">
    <property type="entry name" value="Caulimovir_coat_dom"/>
    <property type="match status" value="1"/>
</dbReference>
<dbReference type="PANTHER" id="PTHR33054:SF9">
    <property type="entry name" value="CCHC-TYPE DOMAIN-CONTAINING PROTEIN"/>
    <property type="match status" value="1"/>
</dbReference>
<feature type="compositionally biased region" description="Basic and acidic residues" evidence="1">
    <location>
        <begin position="295"/>
        <end position="307"/>
    </location>
</feature>
<feature type="compositionally biased region" description="Basic residues" evidence="1">
    <location>
        <begin position="256"/>
        <end position="274"/>
    </location>
</feature>
<evidence type="ECO:0000259" key="2">
    <source>
        <dbReference type="Pfam" id="PF24925"/>
    </source>
</evidence>
<organism evidence="3 4">
    <name type="scientific">Lithocarpus litseifolius</name>
    <dbReference type="NCBI Taxonomy" id="425828"/>
    <lineage>
        <taxon>Eukaryota</taxon>
        <taxon>Viridiplantae</taxon>
        <taxon>Streptophyta</taxon>
        <taxon>Embryophyta</taxon>
        <taxon>Tracheophyta</taxon>
        <taxon>Spermatophyta</taxon>
        <taxon>Magnoliopsida</taxon>
        <taxon>eudicotyledons</taxon>
        <taxon>Gunneridae</taxon>
        <taxon>Pentapetalae</taxon>
        <taxon>rosids</taxon>
        <taxon>fabids</taxon>
        <taxon>Fagales</taxon>
        <taxon>Fagaceae</taxon>
        <taxon>Lithocarpus</taxon>
    </lineage>
</organism>
<reference evidence="3 4" key="1">
    <citation type="submission" date="2024-01" db="EMBL/GenBank/DDBJ databases">
        <title>A telomere-to-telomere, gap-free genome of sweet tea (Lithocarpus litseifolius).</title>
        <authorList>
            <person name="Zhou J."/>
        </authorList>
    </citation>
    <scope>NUCLEOTIDE SEQUENCE [LARGE SCALE GENOMIC DNA]</scope>
    <source>
        <strain evidence="3">Zhou-2022a</strain>
        <tissue evidence="3">Leaf</tissue>
    </source>
</reference>
<comment type="caution">
    <text evidence="3">The sequence shown here is derived from an EMBL/GenBank/DDBJ whole genome shotgun (WGS) entry which is preliminary data.</text>
</comment>
<name>A0AAW2CIB7_9ROSI</name>
<evidence type="ECO:0000313" key="3">
    <source>
        <dbReference type="EMBL" id="KAK9997955.1"/>
    </source>
</evidence>
<dbReference type="InterPro" id="IPR056648">
    <property type="entry name" value="DUF7746"/>
</dbReference>